<reference evidence="1" key="1">
    <citation type="journal article" date="2021" name="Proc. Natl. Acad. Sci. U.S.A.">
        <title>A Catalog of Tens of Thousands of Viruses from Human Metagenomes Reveals Hidden Associations with Chronic Diseases.</title>
        <authorList>
            <person name="Tisza M.J."/>
            <person name="Buck C.B."/>
        </authorList>
    </citation>
    <scope>NUCLEOTIDE SEQUENCE</scope>
    <source>
        <strain evidence="1">CtnPP24</strain>
    </source>
</reference>
<dbReference type="EMBL" id="BK015962">
    <property type="protein sequence ID" value="DAF87443.1"/>
    <property type="molecule type" value="Genomic_DNA"/>
</dbReference>
<protein>
    <submittedName>
        <fullName evidence="1">Uncharacterized protein</fullName>
    </submittedName>
</protein>
<sequence>MTASKRNIRINILILKSFAAMRFILQIHEILVNTIITLFY</sequence>
<evidence type="ECO:0000313" key="1">
    <source>
        <dbReference type="EMBL" id="DAF87443.1"/>
    </source>
</evidence>
<proteinExistence type="predicted"/>
<name>A0A8S5TZ30_9CAUD</name>
<accession>A0A8S5TZ30</accession>
<organism evidence="1">
    <name type="scientific">Siphoviridae sp. ctnPP24</name>
    <dbReference type="NCBI Taxonomy" id="2825662"/>
    <lineage>
        <taxon>Viruses</taxon>
        <taxon>Duplodnaviria</taxon>
        <taxon>Heunggongvirae</taxon>
        <taxon>Uroviricota</taxon>
        <taxon>Caudoviricetes</taxon>
    </lineage>
</organism>